<dbReference type="Proteomes" id="UP001231649">
    <property type="component" value="Chromosome 20"/>
</dbReference>
<organism evidence="1 2">
    <name type="scientific">Mythimna loreyi</name>
    <dbReference type="NCBI Taxonomy" id="667449"/>
    <lineage>
        <taxon>Eukaryota</taxon>
        <taxon>Metazoa</taxon>
        <taxon>Ecdysozoa</taxon>
        <taxon>Arthropoda</taxon>
        <taxon>Hexapoda</taxon>
        <taxon>Insecta</taxon>
        <taxon>Pterygota</taxon>
        <taxon>Neoptera</taxon>
        <taxon>Endopterygota</taxon>
        <taxon>Lepidoptera</taxon>
        <taxon>Glossata</taxon>
        <taxon>Ditrysia</taxon>
        <taxon>Noctuoidea</taxon>
        <taxon>Noctuidae</taxon>
        <taxon>Noctuinae</taxon>
        <taxon>Hadenini</taxon>
        <taxon>Mythimna</taxon>
    </lineage>
</organism>
<protein>
    <submittedName>
        <fullName evidence="1">Uncharacterized protein</fullName>
    </submittedName>
</protein>
<comment type="caution">
    <text evidence="1">The sequence shown here is derived from an EMBL/GenBank/DDBJ whole genome shotgun (WGS) entry which is preliminary data.</text>
</comment>
<gene>
    <name evidence="1" type="ORF">PYW08_007928</name>
</gene>
<sequence length="204" mass="22780">MFGHRTPLKAAENKKSPLKPGANASTNVRRSVKSWEAPNCSPDLTMTEKTSQAGPAEIKTKLAFTQESVTLRQARRSVDTLSPPSNIKYSDLTAEAKACLVKTKLHLNSSRNLKTEIKNDISEARERLYQLVKEVELELKLANRNMTRKGQALPVPQPVTQTSAQDTDTAKILQKMEFQTDLLLIEGHWRLPRQNECARASSGK</sequence>
<name>A0ACC2QFM8_9NEOP</name>
<dbReference type="EMBL" id="CM056796">
    <property type="protein sequence ID" value="KAJ8714308.1"/>
    <property type="molecule type" value="Genomic_DNA"/>
</dbReference>
<evidence type="ECO:0000313" key="2">
    <source>
        <dbReference type="Proteomes" id="UP001231649"/>
    </source>
</evidence>
<evidence type="ECO:0000313" key="1">
    <source>
        <dbReference type="EMBL" id="KAJ8714308.1"/>
    </source>
</evidence>
<proteinExistence type="predicted"/>
<reference evidence="1" key="1">
    <citation type="submission" date="2023-03" db="EMBL/GenBank/DDBJ databases">
        <title>Chromosome-level genomes of two armyworms, Mythimna separata and Mythimna loreyi, provide insights into the biosynthesis and reception of sex pheromones.</title>
        <authorList>
            <person name="Zhao H."/>
        </authorList>
    </citation>
    <scope>NUCLEOTIDE SEQUENCE</scope>
    <source>
        <strain evidence="1">BeijingLab</strain>
    </source>
</reference>
<keyword evidence="2" id="KW-1185">Reference proteome</keyword>
<accession>A0ACC2QFM8</accession>